<dbReference type="InterPro" id="IPR018750">
    <property type="entry name" value="DUF2306_membrane"/>
</dbReference>
<feature type="transmembrane region" description="Helical" evidence="1">
    <location>
        <begin position="101"/>
        <end position="120"/>
    </location>
</feature>
<protein>
    <submittedName>
        <fullName evidence="2">DUF2306 domain-containing protein</fullName>
    </submittedName>
</protein>
<accession>A0A975JDI1</accession>
<sequence length="132" mass="14199">MDFSLLWADAPPVPAHALAAIGALALGAVQLVLAKGTHLHRIAGRVWVALMAFVAFSSFFIHELQLIGPWSPIHLLSILTLVSLVQAVRTARAGNIAQHRIIMRSLYLYALVITGAFTLLPGRTMHAVLFGG</sequence>
<dbReference type="Pfam" id="PF10067">
    <property type="entry name" value="DUF2306"/>
    <property type="match status" value="1"/>
</dbReference>
<dbReference type="EMBL" id="CP073581">
    <property type="protein sequence ID" value="QUJ76080.1"/>
    <property type="molecule type" value="Genomic_DNA"/>
</dbReference>
<dbReference type="KEGG" id="sual:KDD17_14305"/>
<evidence type="ECO:0000313" key="3">
    <source>
        <dbReference type="Proteomes" id="UP000683291"/>
    </source>
</evidence>
<feature type="transmembrane region" description="Helical" evidence="1">
    <location>
        <begin position="70"/>
        <end position="89"/>
    </location>
</feature>
<organism evidence="2 3">
    <name type="scientific">Sulfitobacter albidus</name>
    <dbReference type="NCBI Taxonomy" id="2829501"/>
    <lineage>
        <taxon>Bacteria</taxon>
        <taxon>Pseudomonadati</taxon>
        <taxon>Pseudomonadota</taxon>
        <taxon>Alphaproteobacteria</taxon>
        <taxon>Rhodobacterales</taxon>
        <taxon>Roseobacteraceae</taxon>
        <taxon>Sulfitobacter</taxon>
    </lineage>
</organism>
<evidence type="ECO:0000256" key="1">
    <source>
        <dbReference type="SAM" id="Phobius"/>
    </source>
</evidence>
<dbReference type="RefSeq" id="WP_212704278.1">
    <property type="nucleotide sequence ID" value="NZ_CP073581.1"/>
</dbReference>
<keyword evidence="1" id="KW-1133">Transmembrane helix</keyword>
<gene>
    <name evidence="2" type="ORF">KDD17_14305</name>
</gene>
<keyword evidence="1" id="KW-0472">Membrane</keyword>
<proteinExistence type="predicted"/>
<evidence type="ECO:0000313" key="2">
    <source>
        <dbReference type="EMBL" id="QUJ76080.1"/>
    </source>
</evidence>
<keyword evidence="1" id="KW-0812">Transmembrane</keyword>
<keyword evidence="3" id="KW-1185">Reference proteome</keyword>
<reference evidence="2" key="1">
    <citation type="submission" date="2021-04" db="EMBL/GenBank/DDBJ databases">
        <title>Complete genome sequence for Sulfitobacter sp. strain JK7-1.</title>
        <authorList>
            <person name="Park S.-J."/>
        </authorList>
    </citation>
    <scope>NUCLEOTIDE SEQUENCE</scope>
    <source>
        <strain evidence="2">JK7-1</strain>
    </source>
</reference>
<name>A0A975JDI1_9RHOB</name>
<feature type="transmembrane region" description="Helical" evidence="1">
    <location>
        <begin position="15"/>
        <end position="34"/>
    </location>
</feature>
<feature type="transmembrane region" description="Helical" evidence="1">
    <location>
        <begin position="46"/>
        <end position="64"/>
    </location>
</feature>
<dbReference type="AlphaFoldDB" id="A0A975JDI1"/>
<dbReference type="Proteomes" id="UP000683291">
    <property type="component" value="Chromosome 1"/>
</dbReference>